<accession>A0A2I0VSS8</accession>
<reference evidence="1 2" key="1">
    <citation type="journal article" date="2016" name="Sci. Rep.">
        <title>The Dendrobium catenatum Lindl. genome sequence provides insights into polysaccharide synthase, floral development and adaptive evolution.</title>
        <authorList>
            <person name="Zhang G.Q."/>
            <person name="Xu Q."/>
            <person name="Bian C."/>
            <person name="Tsai W.C."/>
            <person name="Yeh C.M."/>
            <person name="Liu K.W."/>
            <person name="Yoshida K."/>
            <person name="Zhang L.S."/>
            <person name="Chang S.B."/>
            <person name="Chen F."/>
            <person name="Shi Y."/>
            <person name="Su Y.Y."/>
            <person name="Zhang Y.Q."/>
            <person name="Chen L.J."/>
            <person name="Yin Y."/>
            <person name="Lin M."/>
            <person name="Huang H."/>
            <person name="Deng H."/>
            <person name="Wang Z.W."/>
            <person name="Zhu S.L."/>
            <person name="Zhao X."/>
            <person name="Deng C."/>
            <person name="Niu S.C."/>
            <person name="Huang J."/>
            <person name="Wang M."/>
            <person name="Liu G.H."/>
            <person name="Yang H.J."/>
            <person name="Xiao X.J."/>
            <person name="Hsiao Y.Y."/>
            <person name="Wu W.L."/>
            <person name="Chen Y.Y."/>
            <person name="Mitsuda N."/>
            <person name="Ohme-Takagi M."/>
            <person name="Luo Y.B."/>
            <person name="Van de Peer Y."/>
            <person name="Liu Z.J."/>
        </authorList>
    </citation>
    <scope>NUCLEOTIDE SEQUENCE [LARGE SCALE GENOMIC DNA]</scope>
    <source>
        <tissue evidence="1">The whole plant</tissue>
    </source>
</reference>
<keyword evidence="2" id="KW-1185">Reference proteome</keyword>
<dbReference type="Proteomes" id="UP000233837">
    <property type="component" value="Unassembled WGS sequence"/>
</dbReference>
<protein>
    <submittedName>
        <fullName evidence="1">Uncharacterized protein</fullName>
    </submittedName>
</protein>
<evidence type="ECO:0000313" key="1">
    <source>
        <dbReference type="EMBL" id="PKU66466.1"/>
    </source>
</evidence>
<evidence type="ECO:0000313" key="2">
    <source>
        <dbReference type="Proteomes" id="UP000233837"/>
    </source>
</evidence>
<proteinExistence type="predicted"/>
<sequence>MAFLRQQLDDEGVKRIYKGEGKEGELSGTKAWGLNHSNIRKLGLLSVFLRSSLIAVFTAGDVWVEDLEFGKVKEMDHVDDKDSLHGRRVIVQAKMNGWLGFDGEVGR</sequence>
<organism evidence="1 2">
    <name type="scientific">Dendrobium catenatum</name>
    <dbReference type="NCBI Taxonomy" id="906689"/>
    <lineage>
        <taxon>Eukaryota</taxon>
        <taxon>Viridiplantae</taxon>
        <taxon>Streptophyta</taxon>
        <taxon>Embryophyta</taxon>
        <taxon>Tracheophyta</taxon>
        <taxon>Spermatophyta</taxon>
        <taxon>Magnoliopsida</taxon>
        <taxon>Liliopsida</taxon>
        <taxon>Asparagales</taxon>
        <taxon>Orchidaceae</taxon>
        <taxon>Epidendroideae</taxon>
        <taxon>Malaxideae</taxon>
        <taxon>Dendrobiinae</taxon>
        <taxon>Dendrobium</taxon>
    </lineage>
</organism>
<dbReference type="EMBL" id="KZ503269">
    <property type="protein sequence ID" value="PKU66466.1"/>
    <property type="molecule type" value="Genomic_DNA"/>
</dbReference>
<reference evidence="1 2" key="2">
    <citation type="journal article" date="2017" name="Nature">
        <title>The Apostasia genome and the evolution of orchids.</title>
        <authorList>
            <person name="Zhang G.Q."/>
            <person name="Liu K.W."/>
            <person name="Li Z."/>
            <person name="Lohaus R."/>
            <person name="Hsiao Y.Y."/>
            <person name="Niu S.C."/>
            <person name="Wang J.Y."/>
            <person name="Lin Y.C."/>
            <person name="Xu Q."/>
            <person name="Chen L.J."/>
            <person name="Yoshida K."/>
            <person name="Fujiwara S."/>
            <person name="Wang Z.W."/>
            <person name="Zhang Y.Q."/>
            <person name="Mitsuda N."/>
            <person name="Wang M."/>
            <person name="Liu G.H."/>
            <person name="Pecoraro L."/>
            <person name="Huang H.X."/>
            <person name="Xiao X.J."/>
            <person name="Lin M."/>
            <person name="Wu X.Y."/>
            <person name="Wu W.L."/>
            <person name="Chen Y.Y."/>
            <person name="Chang S.B."/>
            <person name="Sakamoto S."/>
            <person name="Ohme-Takagi M."/>
            <person name="Yagi M."/>
            <person name="Zeng S.J."/>
            <person name="Shen C.Y."/>
            <person name="Yeh C.M."/>
            <person name="Luo Y.B."/>
            <person name="Tsai W.C."/>
            <person name="Van de Peer Y."/>
            <person name="Liu Z.J."/>
        </authorList>
    </citation>
    <scope>NUCLEOTIDE SEQUENCE [LARGE SCALE GENOMIC DNA]</scope>
    <source>
        <tissue evidence="1">The whole plant</tissue>
    </source>
</reference>
<name>A0A2I0VSS8_9ASPA</name>
<dbReference type="AlphaFoldDB" id="A0A2I0VSS8"/>
<gene>
    <name evidence="1" type="ORF">MA16_Dca018168</name>
</gene>